<comment type="catalytic activity">
    <reaction evidence="1 8">
        <text>malonyl-[ACP] + S-adenosyl-L-methionine = malonyl-[ACP] methyl ester + S-adenosyl-L-homocysteine</text>
        <dbReference type="Rhea" id="RHEA:17105"/>
        <dbReference type="Rhea" id="RHEA-COMP:9623"/>
        <dbReference type="Rhea" id="RHEA-COMP:9954"/>
        <dbReference type="ChEBI" id="CHEBI:57856"/>
        <dbReference type="ChEBI" id="CHEBI:59789"/>
        <dbReference type="ChEBI" id="CHEBI:78449"/>
        <dbReference type="ChEBI" id="CHEBI:78845"/>
        <dbReference type="EC" id="2.1.1.197"/>
    </reaction>
</comment>
<accession>A0ABZ0Q9F9</accession>
<dbReference type="GO" id="GO:0032259">
    <property type="term" value="P:methylation"/>
    <property type="evidence" value="ECO:0007669"/>
    <property type="project" value="UniProtKB-KW"/>
</dbReference>
<gene>
    <name evidence="8 10" type="primary">bioC</name>
    <name evidence="10" type="ORF">R8Z52_08585</name>
</gene>
<evidence type="ECO:0000313" key="10">
    <source>
        <dbReference type="EMBL" id="WPC72198.1"/>
    </source>
</evidence>
<dbReference type="NCBIfam" id="TIGR02072">
    <property type="entry name" value="BioC"/>
    <property type="match status" value="1"/>
</dbReference>
<evidence type="ECO:0000256" key="3">
    <source>
        <dbReference type="ARBA" id="ARBA00012327"/>
    </source>
</evidence>
<protein>
    <recommendedName>
        <fullName evidence="3 8">Malonyl-[acyl-carrier protein] O-methyltransferase</fullName>
        <shortName evidence="8">Malonyl-ACP O-methyltransferase</shortName>
        <ecNumber evidence="3 8">2.1.1.197</ecNumber>
    </recommendedName>
    <alternativeName>
        <fullName evidence="8">Biotin synthesis protein BioC</fullName>
    </alternativeName>
</protein>
<sequence length="277" mass="30690">MNENVSSLLVSSLRVSSLRKTNDKKWAVSQAFSKAAHQYDRHAAFQRSVGDRLMDKLPLDLNGLRVLDVGCGTGHFSQLIRARGADVVCLDLSTSMLQHAQARCGCDQMTYYQGDAEALPFPDASFDYVFSSLALQWCDDLHVPLKEIRRVLKNQGKGLFTTLVDGSLYELAQAWSSVDAYQHINQFVSVNAVKIALAQADIAEVTLEFDPITVWYVTAMDLMKDLKGIGANHVPGRATRMISKQVLSQVEESYQSFRGPNGLLPATYQVCLGVILR</sequence>
<keyword evidence="4 8" id="KW-0489">Methyltransferase</keyword>
<dbReference type="PANTHER" id="PTHR13090:SF1">
    <property type="entry name" value="ARGININE-HYDROXYLASE NDUFAF5, MITOCHONDRIAL"/>
    <property type="match status" value="1"/>
</dbReference>
<comment type="function">
    <text evidence="8">Converts the free carboxyl group of a malonyl-thioester to its methyl ester by transfer of a methyl group from S-adenosyl-L-methionine (SAM). It allows to synthesize pimeloyl-ACP via the fatty acid synthetic pathway.</text>
</comment>
<dbReference type="CDD" id="cd02440">
    <property type="entry name" value="AdoMet_MTases"/>
    <property type="match status" value="1"/>
</dbReference>
<evidence type="ECO:0000256" key="1">
    <source>
        <dbReference type="ARBA" id="ARBA00000852"/>
    </source>
</evidence>
<evidence type="ECO:0000259" key="9">
    <source>
        <dbReference type="Pfam" id="PF08241"/>
    </source>
</evidence>
<keyword evidence="7 8" id="KW-0093">Biotin biosynthesis</keyword>
<evidence type="ECO:0000256" key="5">
    <source>
        <dbReference type="ARBA" id="ARBA00022679"/>
    </source>
</evidence>
<dbReference type="InterPro" id="IPR050602">
    <property type="entry name" value="Malonyl-ACP_OMT"/>
</dbReference>
<reference evidence="10 11" key="1">
    <citation type="submission" date="2023-11" db="EMBL/GenBank/DDBJ databases">
        <title>Plant-associative lifestyle of Vibrio porteresiae and its evolutionary dynamics.</title>
        <authorList>
            <person name="Rameshkumar N."/>
            <person name="Kirti K."/>
        </authorList>
    </citation>
    <scope>NUCLEOTIDE SEQUENCE [LARGE SCALE GENOMIC DNA]</scope>
    <source>
        <strain evidence="10 11">MSSRF30</strain>
    </source>
</reference>
<dbReference type="PANTHER" id="PTHR13090">
    <property type="entry name" value="ARGININE-HYDROXYLASE NDUFAF5, MITOCHONDRIAL"/>
    <property type="match status" value="1"/>
</dbReference>
<dbReference type="InterPro" id="IPR011814">
    <property type="entry name" value="BioC"/>
</dbReference>
<dbReference type="Gene3D" id="3.40.50.150">
    <property type="entry name" value="Vaccinia Virus protein VP39"/>
    <property type="match status" value="1"/>
</dbReference>
<evidence type="ECO:0000256" key="2">
    <source>
        <dbReference type="ARBA" id="ARBA00004746"/>
    </source>
</evidence>
<comment type="pathway">
    <text evidence="2 8">Cofactor biosynthesis; biotin biosynthesis.</text>
</comment>
<keyword evidence="6 8" id="KW-0949">S-adenosyl-L-methionine</keyword>
<feature type="domain" description="Methyltransferase type 11" evidence="9">
    <location>
        <begin position="67"/>
        <end position="158"/>
    </location>
</feature>
<dbReference type="HAMAP" id="MF_00835">
    <property type="entry name" value="BioC"/>
    <property type="match status" value="1"/>
</dbReference>
<evidence type="ECO:0000256" key="7">
    <source>
        <dbReference type="ARBA" id="ARBA00022756"/>
    </source>
</evidence>
<name>A0ABZ0Q9F9_9VIBR</name>
<dbReference type="InterPro" id="IPR029063">
    <property type="entry name" value="SAM-dependent_MTases_sf"/>
</dbReference>
<dbReference type="Pfam" id="PF08241">
    <property type="entry name" value="Methyltransf_11"/>
    <property type="match status" value="1"/>
</dbReference>
<evidence type="ECO:0000313" key="11">
    <source>
        <dbReference type="Proteomes" id="UP001304071"/>
    </source>
</evidence>
<dbReference type="EC" id="2.1.1.197" evidence="3 8"/>
<evidence type="ECO:0000256" key="6">
    <source>
        <dbReference type="ARBA" id="ARBA00022691"/>
    </source>
</evidence>
<dbReference type="GO" id="GO:0102130">
    <property type="term" value="F:malonyl-CoA methyltransferase activity"/>
    <property type="evidence" value="ECO:0007669"/>
    <property type="project" value="UniProtKB-EC"/>
</dbReference>
<proteinExistence type="inferred from homology"/>
<keyword evidence="5 8" id="KW-0808">Transferase</keyword>
<dbReference type="EMBL" id="CP138203">
    <property type="protein sequence ID" value="WPC72198.1"/>
    <property type="molecule type" value="Genomic_DNA"/>
</dbReference>
<dbReference type="SUPFAM" id="SSF53335">
    <property type="entry name" value="S-adenosyl-L-methionine-dependent methyltransferases"/>
    <property type="match status" value="1"/>
</dbReference>
<comment type="similarity">
    <text evidence="8">Belongs to the methyltransferase superfamily.</text>
</comment>
<dbReference type="InterPro" id="IPR013216">
    <property type="entry name" value="Methyltransf_11"/>
</dbReference>
<dbReference type="RefSeq" id="WP_261895717.1">
    <property type="nucleotide sequence ID" value="NZ_AP024895.1"/>
</dbReference>
<evidence type="ECO:0000256" key="4">
    <source>
        <dbReference type="ARBA" id="ARBA00022603"/>
    </source>
</evidence>
<keyword evidence="11" id="KW-1185">Reference proteome</keyword>
<organism evidence="10 11">
    <name type="scientific">Vibrio porteresiae DSM 19223</name>
    <dbReference type="NCBI Taxonomy" id="1123496"/>
    <lineage>
        <taxon>Bacteria</taxon>
        <taxon>Pseudomonadati</taxon>
        <taxon>Pseudomonadota</taxon>
        <taxon>Gammaproteobacteria</taxon>
        <taxon>Vibrionales</taxon>
        <taxon>Vibrionaceae</taxon>
        <taxon>Vibrio</taxon>
    </lineage>
</organism>
<dbReference type="Proteomes" id="UP001304071">
    <property type="component" value="Chromosome 1"/>
</dbReference>
<evidence type="ECO:0000256" key="8">
    <source>
        <dbReference type="HAMAP-Rule" id="MF_00835"/>
    </source>
</evidence>